<dbReference type="SUPFAM" id="SSF47819">
    <property type="entry name" value="HRDC-like"/>
    <property type="match status" value="1"/>
</dbReference>
<dbReference type="PANTHER" id="PTHR21297">
    <property type="entry name" value="DNA-DIRECTED RNA POLYMERASE II"/>
    <property type="match status" value="1"/>
</dbReference>
<dbReference type="GO" id="GO:0006352">
    <property type="term" value="P:DNA-templated transcription initiation"/>
    <property type="evidence" value="ECO:0007669"/>
    <property type="project" value="InterPro"/>
</dbReference>
<reference evidence="6" key="2">
    <citation type="submission" date="2021-01" db="EMBL/GenBank/DDBJ databases">
        <authorList>
            <person name="Schikora-Tamarit M.A."/>
        </authorList>
    </citation>
    <scope>NUCLEOTIDE SEQUENCE</scope>
    <source>
        <strain evidence="6">CBS2887</strain>
    </source>
</reference>
<comment type="subcellular location">
    <subcellularLocation>
        <location evidence="1">Nucleus</location>
    </subcellularLocation>
</comment>
<dbReference type="Proteomes" id="UP000774326">
    <property type="component" value="Unassembled WGS sequence"/>
</dbReference>
<feature type="region of interest" description="Disordered" evidence="4">
    <location>
        <begin position="81"/>
        <end position="104"/>
    </location>
</feature>
<comment type="similarity">
    <text evidence="3">Belongs to the eukaryotic RPB4 RNA polymerase subunit family.</text>
</comment>
<dbReference type="InterPro" id="IPR045222">
    <property type="entry name" value="Rpb4-like"/>
</dbReference>
<comment type="caution">
    <text evidence="6">The sequence shown here is derived from an EMBL/GenBank/DDBJ whole genome shotgun (WGS) entry which is preliminary data.</text>
</comment>
<accession>A0A9P8TEK0</accession>
<dbReference type="Pfam" id="PF03874">
    <property type="entry name" value="RNA_pol_Rpb4"/>
    <property type="match status" value="1"/>
</dbReference>
<keyword evidence="7" id="KW-1185">Reference proteome</keyword>
<dbReference type="SMART" id="SM00657">
    <property type="entry name" value="RPOL4c"/>
    <property type="match status" value="1"/>
</dbReference>
<evidence type="ECO:0000256" key="4">
    <source>
        <dbReference type="SAM" id="MobiDB-lite"/>
    </source>
</evidence>
<feature type="region of interest" description="Disordered" evidence="4">
    <location>
        <begin position="1"/>
        <end position="29"/>
    </location>
</feature>
<evidence type="ECO:0000259" key="5">
    <source>
        <dbReference type="SMART" id="SM00657"/>
    </source>
</evidence>
<evidence type="ECO:0000313" key="6">
    <source>
        <dbReference type="EMBL" id="KAH3675919.1"/>
    </source>
</evidence>
<proteinExistence type="inferred from homology"/>
<dbReference type="EMBL" id="JAEUBG010005327">
    <property type="protein sequence ID" value="KAH3675919.1"/>
    <property type="molecule type" value="Genomic_DNA"/>
</dbReference>
<feature type="compositionally biased region" description="Basic and acidic residues" evidence="4">
    <location>
        <begin position="82"/>
        <end position="91"/>
    </location>
</feature>
<reference evidence="6" key="1">
    <citation type="journal article" date="2021" name="Open Biol.">
        <title>Shared evolutionary footprints suggest mitochondrial oxidative damage underlies multiple complex I losses in fungi.</title>
        <authorList>
            <person name="Schikora-Tamarit M.A."/>
            <person name="Marcet-Houben M."/>
            <person name="Nosek J."/>
            <person name="Gabaldon T."/>
        </authorList>
    </citation>
    <scope>NUCLEOTIDE SEQUENCE</scope>
    <source>
        <strain evidence="6">CBS2887</strain>
    </source>
</reference>
<keyword evidence="2" id="KW-0539">Nucleus</keyword>
<dbReference type="Gene3D" id="1.20.1250.40">
    <property type="match status" value="1"/>
</dbReference>
<organism evidence="6 7">
    <name type="scientific">Wickerhamomyces pijperi</name>
    <name type="common">Yeast</name>
    <name type="synonym">Pichia pijperi</name>
    <dbReference type="NCBI Taxonomy" id="599730"/>
    <lineage>
        <taxon>Eukaryota</taxon>
        <taxon>Fungi</taxon>
        <taxon>Dikarya</taxon>
        <taxon>Ascomycota</taxon>
        <taxon>Saccharomycotina</taxon>
        <taxon>Saccharomycetes</taxon>
        <taxon>Phaffomycetales</taxon>
        <taxon>Wickerhamomycetaceae</taxon>
        <taxon>Wickerhamomyces</taxon>
    </lineage>
</organism>
<sequence length="217" mass="23938">MNVSTSTSGIRRRTAKSSQESEENATTLNLGSEFQLNQISHTGEKMELIALNLSEARILIRAALRERKRVMREDGSFVDLENGEHIDTDSRTDDDDNEGKDDDNDELIKSVLATGANEVLSKTLNYLSQFSRFRDSETCTAVEQLLKTSAGDEGLEKLHPFEIAQLGSLSLDDVDEAKSLIPSLAATDVTTGQTKEKVSEDVLSGVLTQLQRLETPY</sequence>
<dbReference type="InterPro" id="IPR005574">
    <property type="entry name" value="Rpb4/RPC9"/>
</dbReference>
<evidence type="ECO:0000256" key="1">
    <source>
        <dbReference type="ARBA" id="ARBA00004123"/>
    </source>
</evidence>
<dbReference type="GO" id="GO:0030880">
    <property type="term" value="C:RNA polymerase complex"/>
    <property type="evidence" value="ECO:0007669"/>
    <property type="project" value="InterPro"/>
</dbReference>
<evidence type="ECO:0000313" key="7">
    <source>
        <dbReference type="Proteomes" id="UP000774326"/>
    </source>
</evidence>
<dbReference type="InterPro" id="IPR006590">
    <property type="entry name" value="RNA_pol_Rpb4/RPC9_core"/>
</dbReference>
<feature type="domain" description="RNA polymerase Rpb4/RPC9 core" evidence="5">
    <location>
        <begin position="81"/>
        <end position="217"/>
    </location>
</feature>
<dbReference type="OrthoDB" id="2186918at2759"/>
<evidence type="ECO:0000256" key="2">
    <source>
        <dbReference type="ARBA" id="ARBA00023242"/>
    </source>
</evidence>
<dbReference type="InterPro" id="IPR038324">
    <property type="entry name" value="Rpb4/RPC9_sf"/>
</dbReference>
<dbReference type="GO" id="GO:0000166">
    <property type="term" value="F:nucleotide binding"/>
    <property type="evidence" value="ECO:0007669"/>
    <property type="project" value="InterPro"/>
</dbReference>
<protein>
    <recommendedName>
        <fullName evidence="5">RNA polymerase Rpb4/RPC9 core domain-containing protein</fullName>
    </recommendedName>
</protein>
<dbReference type="GO" id="GO:0005634">
    <property type="term" value="C:nucleus"/>
    <property type="evidence" value="ECO:0007669"/>
    <property type="project" value="UniProtKB-SubCell"/>
</dbReference>
<name>A0A9P8TEK0_WICPI</name>
<gene>
    <name evidence="6" type="ORF">WICPIJ_009209</name>
</gene>
<dbReference type="InterPro" id="IPR010997">
    <property type="entry name" value="HRDC-like_sf"/>
</dbReference>
<feature type="compositionally biased region" description="Acidic residues" evidence="4">
    <location>
        <begin position="92"/>
        <end position="104"/>
    </location>
</feature>
<dbReference type="AlphaFoldDB" id="A0A9P8TEK0"/>
<evidence type="ECO:0000256" key="3">
    <source>
        <dbReference type="ARBA" id="ARBA00025724"/>
    </source>
</evidence>